<dbReference type="Pfam" id="PF17408">
    <property type="entry name" value="MCD_N"/>
    <property type="match status" value="1"/>
</dbReference>
<dbReference type="STRING" id="9009.A0A226MK38"/>
<dbReference type="EC" id="4.1.1.9" evidence="16"/>
<dbReference type="GO" id="GO:0046320">
    <property type="term" value="P:regulation of fatty acid oxidation"/>
    <property type="evidence" value="ECO:0007669"/>
    <property type="project" value="UniProtKB-ARBA"/>
</dbReference>
<dbReference type="Gene3D" id="1.20.140.90">
    <property type="entry name" value="Malonyl-CoA decarboxylase, oligemerization domain"/>
    <property type="match status" value="1"/>
</dbReference>
<comment type="caution">
    <text evidence="21">The sequence shown here is derived from an EMBL/GenBank/DDBJ whole genome shotgun (WGS) entry which is preliminary data.</text>
</comment>
<comment type="pathway">
    <text evidence="15">Metabolic intermediate biosynthesis; acetyl-CoA biosynthesis; acetyl-CoA from malonyl-CoA: step 1/1.</text>
</comment>
<reference evidence="21 22" key="1">
    <citation type="submission" date="2016-07" db="EMBL/GenBank/DDBJ databases">
        <title>Disparate Historic Effective Population Sizes Predicted by Modern Levels of Genome Diversity for the Scaled Quail (Callipepla squamata) and the Northern Bobwhite (Colinus virginianus): Inferences from First and Second Generation Draft Genome Assemblies for Sympatric New World Quail.</title>
        <authorList>
            <person name="Oldeschulte D.L."/>
            <person name="Halley Y.A."/>
            <person name="Bhattarai E.K."/>
            <person name="Brashear W.A."/>
            <person name="Hill J."/>
            <person name="Metz R.P."/>
            <person name="Johnson C.D."/>
            <person name="Rollins D."/>
            <person name="Peterson M.J."/>
            <person name="Bickhart D.M."/>
            <person name="Decker J.E."/>
            <person name="Seabury C.M."/>
        </authorList>
    </citation>
    <scope>NUCLEOTIDE SEQUENCE [LARGE SCALE GENOMIC DNA]</scope>
    <source>
        <strain evidence="21 22">Texas</strain>
        <tissue evidence="21">Leg muscle</tissue>
    </source>
</reference>
<keyword evidence="8" id="KW-0809">Transit peptide</keyword>
<sequence length="428" mass="48085">MEELLSRSVPPLPPYGTKEKAPPPAELRSAEFMRYYRGLAAGPPRAELLALLARDFGVDHGKVAELSAKVLQAREQQRELGALLQAEDRLRYYLKPRYRGLFQQLGRLEGGLRFLVELRGDLVEGLASKAVDGPHVKEMSGVLKNMLSEWFSTGFLNLERVTWQSPCEVLQKIREPLIVLHVALTSDISSSIQAIVKEIQPLETEDADKITTAIFYSISLTQQGLQGVELGTYLIKRVVKELQVGVQGAHKKELPQIKTFSTLSPIPGFTKWLVGLLSSQTKELEKNELFTESERHELSQITGDCTTETLKKLLNNNEWVRSEKLVSVLHLPLMRLCAWYLYGEKHRGYALNPVANFHLQNGSVLWRINWMADTSPRGISAACGMMVNYRYFLEDTASNSAAYLGTKAIKASEQVLSLVSQFQQNSKL</sequence>
<gene>
    <name evidence="21" type="ORF">ASZ78_015418</name>
</gene>
<keyword evidence="5" id="KW-0444">Lipid biosynthesis</keyword>
<keyword evidence="12" id="KW-0275">Fatty acid biosynthesis</keyword>
<evidence type="ECO:0000256" key="18">
    <source>
        <dbReference type="SAM" id="MobiDB-lite"/>
    </source>
</evidence>
<keyword evidence="13" id="KW-0456">Lyase</keyword>
<dbReference type="InterPro" id="IPR035372">
    <property type="entry name" value="MCD_N"/>
</dbReference>
<dbReference type="InterPro" id="IPR007956">
    <property type="entry name" value="Malonyl_CoA_deC_C"/>
</dbReference>
<evidence type="ECO:0000256" key="6">
    <source>
        <dbReference type="ARBA" id="ARBA00022793"/>
    </source>
</evidence>
<dbReference type="FunFam" id="1.20.140.90:FF:000001">
    <property type="entry name" value="Malonyl-CoA decarboxylase, mitochondrial"/>
    <property type="match status" value="1"/>
</dbReference>
<evidence type="ECO:0000256" key="2">
    <source>
        <dbReference type="ARBA" id="ARBA00004275"/>
    </source>
</evidence>
<dbReference type="GO" id="GO:0005782">
    <property type="term" value="C:peroxisomal matrix"/>
    <property type="evidence" value="ECO:0007669"/>
    <property type="project" value="TreeGrafter"/>
</dbReference>
<dbReference type="EMBL" id="MCFN01000722">
    <property type="protein sequence ID" value="OXB55653.1"/>
    <property type="molecule type" value="Genomic_DNA"/>
</dbReference>
<dbReference type="Pfam" id="PF05292">
    <property type="entry name" value="MCD"/>
    <property type="match status" value="1"/>
</dbReference>
<keyword evidence="11" id="KW-0576">Peroxisome</keyword>
<evidence type="ECO:0000256" key="11">
    <source>
        <dbReference type="ARBA" id="ARBA00023140"/>
    </source>
</evidence>
<keyword evidence="10" id="KW-0496">Mitochondrion</keyword>
<evidence type="ECO:0000256" key="16">
    <source>
        <dbReference type="ARBA" id="ARBA00067069"/>
    </source>
</evidence>
<comment type="catalytic activity">
    <reaction evidence="14">
        <text>malonyl-CoA + H(+) = acetyl-CoA + CO2</text>
        <dbReference type="Rhea" id="RHEA:18781"/>
        <dbReference type="ChEBI" id="CHEBI:15378"/>
        <dbReference type="ChEBI" id="CHEBI:16526"/>
        <dbReference type="ChEBI" id="CHEBI:57288"/>
        <dbReference type="ChEBI" id="CHEBI:57384"/>
        <dbReference type="EC" id="4.1.1.9"/>
    </reaction>
    <physiologicalReaction direction="left-to-right" evidence="14">
        <dbReference type="Rhea" id="RHEA:18782"/>
    </physiologicalReaction>
</comment>
<evidence type="ECO:0000256" key="10">
    <source>
        <dbReference type="ARBA" id="ARBA00023128"/>
    </source>
</evidence>
<evidence type="ECO:0000256" key="8">
    <source>
        <dbReference type="ARBA" id="ARBA00022946"/>
    </source>
</evidence>
<keyword evidence="6" id="KW-0210">Decarboxylase</keyword>
<evidence type="ECO:0000256" key="17">
    <source>
        <dbReference type="ARBA" id="ARBA00072063"/>
    </source>
</evidence>
<dbReference type="GO" id="GO:0006085">
    <property type="term" value="P:acetyl-CoA biosynthetic process"/>
    <property type="evidence" value="ECO:0007669"/>
    <property type="project" value="TreeGrafter"/>
</dbReference>
<dbReference type="GO" id="GO:0005759">
    <property type="term" value="C:mitochondrial matrix"/>
    <property type="evidence" value="ECO:0007669"/>
    <property type="project" value="TreeGrafter"/>
</dbReference>
<dbReference type="Proteomes" id="UP000198323">
    <property type="component" value="Unassembled WGS sequence"/>
</dbReference>
<protein>
    <recommendedName>
        <fullName evidence="17">Malonyl-CoA decarboxylase, mitochondrial</fullName>
        <ecNumber evidence="16">4.1.1.9</ecNumber>
    </recommendedName>
</protein>
<dbReference type="OrthoDB" id="426718at2759"/>
<evidence type="ECO:0000256" key="5">
    <source>
        <dbReference type="ARBA" id="ARBA00022516"/>
    </source>
</evidence>
<dbReference type="AlphaFoldDB" id="A0A226MK38"/>
<keyword evidence="22" id="KW-1185">Reference proteome</keyword>
<evidence type="ECO:0000259" key="20">
    <source>
        <dbReference type="Pfam" id="PF17408"/>
    </source>
</evidence>
<accession>A0A226MK38</accession>
<evidence type="ECO:0000256" key="13">
    <source>
        <dbReference type="ARBA" id="ARBA00023239"/>
    </source>
</evidence>
<dbReference type="PANTHER" id="PTHR28641">
    <property type="match status" value="1"/>
</dbReference>
<keyword evidence="7" id="KW-0276">Fatty acid metabolism</keyword>
<organism evidence="21 22">
    <name type="scientific">Callipepla squamata</name>
    <name type="common">Scaled quail</name>
    <dbReference type="NCBI Taxonomy" id="9009"/>
    <lineage>
        <taxon>Eukaryota</taxon>
        <taxon>Metazoa</taxon>
        <taxon>Chordata</taxon>
        <taxon>Craniata</taxon>
        <taxon>Vertebrata</taxon>
        <taxon>Euteleostomi</taxon>
        <taxon>Archelosauria</taxon>
        <taxon>Archosauria</taxon>
        <taxon>Dinosauria</taxon>
        <taxon>Saurischia</taxon>
        <taxon>Theropoda</taxon>
        <taxon>Coelurosauria</taxon>
        <taxon>Aves</taxon>
        <taxon>Neognathae</taxon>
        <taxon>Galloanserae</taxon>
        <taxon>Galliformes</taxon>
        <taxon>Odontophoridae</taxon>
        <taxon>Callipepla</taxon>
    </lineage>
</organism>
<evidence type="ECO:0000256" key="14">
    <source>
        <dbReference type="ARBA" id="ARBA00051499"/>
    </source>
</evidence>
<dbReference type="InterPro" id="IPR042303">
    <property type="entry name" value="Malonyl_CoA_deC_C_sf"/>
</dbReference>
<evidence type="ECO:0000256" key="1">
    <source>
        <dbReference type="ARBA" id="ARBA00004173"/>
    </source>
</evidence>
<dbReference type="InterPro" id="IPR038351">
    <property type="entry name" value="MCD_N_sf"/>
</dbReference>
<feature type="domain" description="Malonyl-CoA decarboxylase C-terminal" evidence="19">
    <location>
        <begin position="174"/>
        <end position="391"/>
    </location>
</feature>
<evidence type="ECO:0000256" key="4">
    <source>
        <dbReference type="ARBA" id="ARBA00022490"/>
    </source>
</evidence>
<evidence type="ECO:0000259" key="19">
    <source>
        <dbReference type="Pfam" id="PF05292"/>
    </source>
</evidence>
<feature type="domain" description="Malonyl-CoA decarboxylase N-terminal" evidence="20">
    <location>
        <begin position="56"/>
        <end position="151"/>
    </location>
</feature>
<dbReference type="FunFam" id="3.40.630.150:FF:000001">
    <property type="entry name" value="Malonyl-CoA decarboxylase, mitochondrial"/>
    <property type="match status" value="1"/>
</dbReference>
<evidence type="ECO:0000313" key="21">
    <source>
        <dbReference type="EMBL" id="OXB55653.1"/>
    </source>
</evidence>
<proteinExistence type="predicted"/>
<feature type="region of interest" description="Disordered" evidence="18">
    <location>
        <begin position="1"/>
        <end position="24"/>
    </location>
</feature>
<dbReference type="GO" id="GO:0050080">
    <property type="term" value="F:malonyl-CoA decarboxylase activity"/>
    <property type="evidence" value="ECO:0007669"/>
    <property type="project" value="UniProtKB-EC"/>
</dbReference>
<keyword evidence="4" id="KW-0963">Cytoplasm</keyword>
<dbReference type="InterPro" id="IPR038917">
    <property type="entry name" value="Malonyl_CoA_deC"/>
</dbReference>
<name>A0A226MK38_CALSU</name>
<dbReference type="PANTHER" id="PTHR28641:SF1">
    <property type="entry name" value="MALONYL-COA DECARBOXYLASE, MITOCHONDRIAL"/>
    <property type="match status" value="1"/>
</dbReference>
<dbReference type="Gene3D" id="3.40.630.150">
    <property type="entry name" value="Malonyl-CoA decarboxylase, catalytic domain"/>
    <property type="match status" value="1"/>
</dbReference>
<evidence type="ECO:0000256" key="7">
    <source>
        <dbReference type="ARBA" id="ARBA00022832"/>
    </source>
</evidence>
<dbReference type="GO" id="GO:2001294">
    <property type="term" value="P:malonyl-CoA catabolic process"/>
    <property type="evidence" value="ECO:0007669"/>
    <property type="project" value="TreeGrafter"/>
</dbReference>
<evidence type="ECO:0000256" key="12">
    <source>
        <dbReference type="ARBA" id="ARBA00023160"/>
    </source>
</evidence>
<evidence type="ECO:0000256" key="15">
    <source>
        <dbReference type="ARBA" id="ARBA00060678"/>
    </source>
</evidence>
<dbReference type="GO" id="GO:0006633">
    <property type="term" value="P:fatty acid biosynthetic process"/>
    <property type="evidence" value="ECO:0007669"/>
    <property type="project" value="UniProtKB-KW"/>
</dbReference>
<evidence type="ECO:0000313" key="22">
    <source>
        <dbReference type="Proteomes" id="UP000198323"/>
    </source>
</evidence>
<evidence type="ECO:0000256" key="9">
    <source>
        <dbReference type="ARBA" id="ARBA00023098"/>
    </source>
</evidence>
<comment type="subcellular location">
    <subcellularLocation>
        <location evidence="3">Cytoplasm</location>
    </subcellularLocation>
    <subcellularLocation>
        <location evidence="1">Mitochondrion</location>
    </subcellularLocation>
    <subcellularLocation>
        <location evidence="2">Peroxisome</location>
    </subcellularLocation>
</comment>
<keyword evidence="9" id="KW-0443">Lipid metabolism</keyword>
<evidence type="ECO:0000256" key="3">
    <source>
        <dbReference type="ARBA" id="ARBA00004496"/>
    </source>
</evidence>